<organism evidence="3">
    <name type="scientific">Aureoumbra lagunensis</name>
    <dbReference type="NCBI Taxonomy" id="44058"/>
    <lineage>
        <taxon>Eukaryota</taxon>
        <taxon>Sar</taxon>
        <taxon>Stramenopiles</taxon>
        <taxon>Ochrophyta</taxon>
        <taxon>Pelagophyceae</taxon>
        <taxon>Pelagomonadales</taxon>
        <taxon>Aureoumbra</taxon>
    </lineage>
</organism>
<dbReference type="Gene3D" id="2.60.60.30">
    <property type="entry name" value="sav2460 like domains"/>
    <property type="match status" value="1"/>
</dbReference>
<dbReference type="AlphaFoldDB" id="A0A7S3NM75"/>
<dbReference type="EMBL" id="HBIJ01015636">
    <property type="protein sequence ID" value="CAE0369670.1"/>
    <property type="molecule type" value="Transcribed_RNA"/>
</dbReference>
<feature type="compositionally biased region" description="Polar residues" evidence="1">
    <location>
        <begin position="333"/>
        <end position="342"/>
    </location>
</feature>
<dbReference type="InterPro" id="IPR051324">
    <property type="entry name" value="Stress/Tellurium_Resist"/>
</dbReference>
<evidence type="ECO:0000313" key="3">
    <source>
        <dbReference type="EMBL" id="CAE0369670.1"/>
    </source>
</evidence>
<feature type="domain" description="TerD" evidence="2">
    <location>
        <begin position="118"/>
        <end position="266"/>
    </location>
</feature>
<proteinExistence type="predicted"/>
<evidence type="ECO:0000259" key="2">
    <source>
        <dbReference type="Pfam" id="PF02342"/>
    </source>
</evidence>
<accession>A0A7S3NM75</accession>
<dbReference type="InterPro" id="IPR003325">
    <property type="entry name" value="TerD"/>
</dbReference>
<dbReference type="PANTHER" id="PTHR32097">
    <property type="entry name" value="CAMP-BINDING PROTEIN 1-RELATED"/>
    <property type="match status" value="1"/>
</dbReference>
<dbReference type="PANTHER" id="PTHR32097:SF17">
    <property type="entry name" value="CAMP-BINDING PROTEIN 1-RELATED"/>
    <property type="match status" value="1"/>
</dbReference>
<dbReference type="CDD" id="cd06974">
    <property type="entry name" value="TerD_like"/>
    <property type="match status" value="1"/>
</dbReference>
<reference evidence="3" key="1">
    <citation type="submission" date="2021-01" db="EMBL/GenBank/DDBJ databases">
        <authorList>
            <person name="Corre E."/>
            <person name="Pelletier E."/>
            <person name="Niang G."/>
            <person name="Scheremetjew M."/>
            <person name="Finn R."/>
            <person name="Kale V."/>
            <person name="Holt S."/>
            <person name="Cochrane G."/>
            <person name="Meng A."/>
            <person name="Brown T."/>
            <person name="Cohen L."/>
        </authorList>
    </citation>
    <scope>NUCLEOTIDE SEQUENCE</scope>
    <source>
        <strain evidence="3">CCMP1510</strain>
    </source>
</reference>
<protein>
    <recommendedName>
        <fullName evidence="2">TerD domain-containing protein</fullName>
    </recommendedName>
</protein>
<dbReference type="Pfam" id="PF02342">
    <property type="entry name" value="TerD"/>
    <property type="match status" value="1"/>
</dbReference>
<gene>
    <name evidence="3" type="ORF">ALAG00032_LOCUS10434</name>
</gene>
<feature type="region of interest" description="Disordered" evidence="1">
    <location>
        <begin position="321"/>
        <end position="353"/>
    </location>
</feature>
<sequence length="479" mass="51999">MEEEELVAVWLNDKVHEGYGEKYSTTFIECGYTTVKELRGMSQEEMINLRLKLEKAGAQTPQLRLIEEALAELNAPSVIQYPRAEIEPETPPEGQVISLVANSQALQIPIAQVVPGRTAGLERIFLGMGWKERDRSQGTVDVDCSVTGFANGHRLAEHTVSYLHLHNGIGNNTATIVHTGDILVGQQDTSSPTIDLERIYIDLYNLPLAIDALALEANIYTAGLTFDAIASAYVRIVNADTNQELGRMSLDDLGSNRVALFARLFKLQSSSSSSNLQPYQWHLFADFQLREALFRHCDSFQSIMQYGTAAVNDPPPVATVISNDTAPQKRENVSSTTPLKQPQQEKEHSVSRQGRKTYAMIPVAVATAAGVAASIAIFTNAGTLSASNFEPSLFETGVDLTSAVDLLSPINDIGDSFLSNCCCCSLDFCTDSISFISDGCNDVFCSDAVDCLPCSCAISFSCLAECIDGFCQCLGSLLC</sequence>
<name>A0A7S3NM75_9STRA</name>
<evidence type="ECO:0000256" key="1">
    <source>
        <dbReference type="SAM" id="MobiDB-lite"/>
    </source>
</evidence>